<feature type="compositionally biased region" description="Polar residues" evidence="1">
    <location>
        <begin position="311"/>
        <end position="336"/>
    </location>
</feature>
<feature type="compositionally biased region" description="Low complexity" evidence="1">
    <location>
        <begin position="7"/>
        <end position="39"/>
    </location>
</feature>
<keyword evidence="3" id="KW-1185">Reference proteome</keyword>
<feature type="region of interest" description="Disordered" evidence="1">
    <location>
        <begin position="541"/>
        <end position="574"/>
    </location>
</feature>
<evidence type="ECO:0000313" key="3">
    <source>
        <dbReference type="Proteomes" id="UP001153678"/>
    </source>
</evidence>
<comment type="caution">
    <text evidence="2">The sequence shown here is derived from an EMBL/GenBank/DDBJ whole genome shotgun (WGS) entry which is preliminary data.</text>
</comment>
<feature type="compositionally biased region" description="Polar residues" evidence="1">
    <location>
        <begin position="210"/>
        <end position="228"/>
    </location>
</feature>
<name>A0A9W4WSV1_9GLOM</name>
<protein>
    <submittedName>
        <fullName evidence="2">5565_t:CDS:1</fullName>
    </submittedName>
</protein>
<dbReference type="SMART" id="SM00667">
    <property type="entry name" value="LisH"/>
    <property type="match status" value="1"/>
</dbReference>
<dbReference type="OrthoDB" id="5600002at2759"/>
<gene>
    <name evidence="2" type="ORF">FWILDA_LOCUS11598</name>
</gene>
<feature type="region of interest" description="Disordered" evidence="1">
    <location>
        <begin position="210"/>
        <end position="252"/>
    </location>
</feature>
<dbReference type="AlphaFoldDB" id="A0A9W4WSV1"/>
<feature type="compositionally biased region" description="Polar residues" evidence="1">
    <location>
        <begin position="648"/>
        <end position="662"/>
    </location>
</feature>
<feature type="compositionally biased region" description="Polar residues" evidence="1">
    <location>
        <begin position="343"/>
        <end position="357"/>
    </location>
</feature>
<feature type="region of interest" description="Disordered" evidence="1">
    <location>
        <begin position="286"/>
        <end position="375"/>
    </location>
</feature>
<dbReference type="InterPro" id="IPR006594">
    <property type="entry name" value="LisH"/>
</dbReference>
<proteinExistence type="predicted"/>
<feature type="compositionally biased region" description="Low complexity" evidence="1">
    <location>
        <begin position="286"/>
        <end position="303"/>
    </location>
</feature>
<evidence type="ECO:0000313" key="2">
    <source>
        <dbReference type="EMBL" id="CAI2184479.1"/>
    </source>
</evidence>
<feature type="compositionally biased region" description="Polar residues" evidence="1">
    <location>
        <begin position="40"/>
        <end position="62"/>
    </location>
</feature>
<feature type="region of interest" description="Disordered" evidence="1">
    <location>
        <begin position="1"/>
        <end position="68"/>
    </location>
</feature>
<feature type="compositionally biased region" description="Low complexity" evidence="1">
    <location>
        <begin position="109"/>
        <end position="124"/>
    </location>
</feature>
<accession>A0A9W4WSV1</accession>
<dbReference type="PROSITE" id="PS50896">
    <property type="entry name" value="LISH"/>
    <property type="match status" value="1"/>
</dbReference>
<feature type="compositionally biased region" description="Polar residues" evidence="1">
    <location>
        <begin position="556"/>
        <end position="573"/>
    </location>
</feature>
<feature type="region of interest" description="Disordered" evidence="1">
    <location>
        <begin position="165"/>
        <end position="189"/>
    </location>
</feature>
<reference evidence="2" key="1">
    <citation type="submission" date="2022-08" db="EMBL/GenBank/DDBJ databases">
        <authorList>
            <person name="Kallberg Y."/>
            <person name="Tangrot J."/>
            <person name="Rosling A."/>
        </authorList>
    </citation>
    <scope>NUCLEOTIDE SEQUENCE</scope>
    <source>
        <strain evidence="2">Wild A</strain>
    </source>
</reference>
<evidence type="ECO:0000256" key="1">
    <source>
        <dbReference type="SAM" id="MobiDB-lite"/>
    </source>
</evidence>
<feature type="region of interest" description="Disordered" evidence="1">
    <location>
        <begin position="104"/>
        <end position="124"/>
    </location>
</feature>
<sequence>MANTILQQSMHMAQQQQAPNQTQQPPQAQQQPPSHGQQASHIPQSQNQQYLSVHSQADQIQRNGMHKQQEQKLLNSYVYDFLKRSGATETARAYLREGRADIKLKNDGSDSINGSSSSSSDNNMNSILLPDADVPVEAPEGFLYEWWNVFWDVFSAKSQRVGTSDAQQAQQAQQAQRFVEPQPSPANQQQVTHQLLSQNQFNNRQQIVNGVPIDSNNTNGDMSMSPTRTLKMPPGPRRIPATGMSINSLPMSNMSNNRYINLQQPHPTSVNQNSVALVAQQSSQAIQNQGQQKQQNSEVNQGQVQQPIARDTQSNISASQAHMTPSQLPAQLNPSTKRGVDVQTMNQNIGQQSQSPSKRPRTAQELSSPYAAHAQMASQRQLMLNNGNNMLIAQPYSASPDKNCQTQHPINGKAKVNQQIPYRAQQISTINKSISPHANQMTTPMIQNATEMQDSQLASQITHQINAANTGVQDVKNQLSVLNMPNMPNMPILHMPHNNAANMAVMGFPQGIMQNQRAHKQLSHMAINEKNTIENFNKNINQSQLPQRGKNDNSKGAKSSAKTTPTQSQLQTPNGNAQNAIAAQNGLQSQSAQTMTTGVMNDISTGLNMKIEEAIMSDFLGFESADTNEITDGFSTFFNFDGIPDEFPTSNEGPSTSTTNDN</sequence>
<feature type="compositionally biased region" description="Low complexity" evidence="1">
    <location>
        <begin position="166"/>
        <end position="176"/>
    </location>
</feature>
<dbReference type="EMBL" id="CAMKVN010003349">
    <property type="protein sequence ID" value="CAI2184479.1"/>
    <property type="molecule type" value="Genomic_DNA"/>
</dbReference>
<organism evidence="2 3">
    <name type="scientific">Funneliformis geosporum</name>
    <dbReference type="NCBI Taxonomy" id="1117311"/>
    <lineage>
        <taxon>Eukaryota</taxon>
        <taxon>Fungi</taxon>
        <taxon>Fungi incertae sedis</taxon>
        <taxon>Mucoromycota</taxon>
        <taxon>Glomeromycotina</taxon>
        <taxon>Glomeromycetes</taxon>
        <taxon>Glomerales</taxon>
        <taxon>Glomeraceae</taxon>
        <taxon>Funneliformis</taxon>
    </lineage>
</organism>
<feature type="region of interest" description="Disordered" evidence="1">
    <location>
        <begin position="641"/>
        <end position="662"/>
    </location>
</feature>
<dbReference type="Proteomes" id="UP001153678">
    <property type="component" value="Unassembled WGS sequence"/>
</dbReference>